<dbReference type="HOGENOM" id="CLU_2185124_0_0_1"/>
<dbReference type="GeneID" id="19319038"/>
<evidence type="ECO:0000313" key="3">
    <source>
        <dbReference type="Proteomes" id="UP000053664"/>
    </source>
</evidence>
<keyword evidence="1" id="KW-0472">Membrane</keyword>
<feature type="transmembrane region" description="Helical" evidence="1">
    <location>
        <begin position="81"/>
        <end position="102"/>
    </location>
</feature>
<proteinExistence type="predicted"/>
<protein>
    <submittedName>
        <fullName evidence="2">Uncharacterized protein</fullName>
    </submittedName>
</protein>
<organism evidence="2 3">
    <name type="scientific">Pseudozyma flocculosa PF-1</name>
    <dbReference type="NCBI Taxonomy" id="1277687"/>
    <lineage>
        <taxon>Eukaryota</taxon>
        <taxon>Fungi</taxon>
        <taxon>Dikarya</taxon>
        <taxon>Basidiomycota</taxon>
        <taxon>Ustilaginomycotina</taxon>
        <taxon>Ustilaginomycetes</taxon>
        <taxon>Ustilaginales</taxon>
        <taxon>Ustilaginaceae</taxon>
        <taxon>Pseudozyma</taxon>
    </lineage>
</organism>
<accession>A0A061H5W2</accession>
<dbReference type="AlphaFoldDB" id="A0A061H5W2"/>
<dbReference type="KEGG" id="pfp:PFL1_04938"/>
<keyword evidence="1" id="KW-1133">Transmembrane helix</keyword>
<dbReference type="Proteomes" id="UP000053664">
    <property type="component" value="Unassembled WGS sequence"/>
</dbReference>
<evidence type="ECO:0000256" key="1">
    <source>
        <dbReference type="SAM" id="Phobius"/>
    </source>
</evidence>
<name>A0A061H5W2_9BASI</name>
<dbReference type="RefSeq" id="XP_007880659.1">
    <property type="nucleotide sequence ID" value="XM_007882468.1"/>
</dbReference>
<gene>
    <name evidence="2" type="ORF">PFL1_04938</name>
</gene>
<dbReference type="EMBL" id="KE361639">
    <property type="protein sequence ID" value="EPQ27400.1"/>
    <property type="molecule type" value="Genomic_DNA"/>
</dbReference>
<keyword evidence="1" id="KW-0812">Transmembrane</keyword>
<sequence>MSIHDDPPLPLGLNYSNYGASPSYCEHDGGQWLTNLQWCVPGANQTIQQLEMSARDHDHLYIAKESNGATRGRTNVASWKVLVAVMLLISGCLQIASASQFVGGIGPAT</sequence>
<reference evidence="2 3" key="1">
    <citation type="journal article" date="2013" name="Plant Cell">
        <title>The transition from a phytopathogenic smut ancestor to an anamorphic biocontrol agent deciphered by comparative whole-genome analysis.</title>
        <authorList>
            <person name="Lefebvre F."/>
            <person name="Joly D.L."/>
            <person name="Labbe C."/>
            <person name="Teichmann B."/>
            <person name="Linning R."/>
            <person name="Belzile F."/>
            <person name="Bakkeren G."/>
            <person name="Belanger R.R."/>
        </authorList>
    </citation>
    <scope>NUCLEOTIDE SEQUENCE [LARGE SCALE GENOMIC DNA]</scope>
    <source>
        <strain evidence="2 3">PF-1</strain>
    </source>
</reference>
<evidence type="ECO:0000313" key="2">
    <source>
        <dbReference type="EMBL" id="EPQ27400.1"/>
    </source>
</evidence>